<gene>
    <name evidence="2" type="ORF">WR25_23571</name>
</gene>
<accession>A0A2A2JFC9</accession>
<organism evidence="2 3">
    <name type="scientific">Diploscapter pachys</name>
    <dbReference type="NCBI Taxonomy" id="2018661"/>
    <lineage>
        <taxon>Eukaryota</taxon>
        <taxon>Metazoa</taxon>
        <taxon>Ecdysozoa</taxon>
        <taxon>Nematoda</taxon>
        <taxon>Chromadorea</taxon>
        <taxon>Rhabditida</taxon>
        <taxon>Rhabditina</taxon>
        <taxon>Rhabditomorpha</taxon>
        <taxon>Rhabditoidea</taxon>
        <taxon>Rhabditidae</taxon>
        <taxon>Diploscapter</taxon>
    </lineage>
</organism>
<comment type="caution">
    <text evidence="2">The sequence shown here is derived from an EMBL/GenBank/DDBJ whole genome shotgun (WGS) entry which is preliminary data.</text>
</comment>
<dbReference type="AlphaFoldDB" id="A0A2A2JFC9"/>
<feature type="region of interest" description="Disordered" evidence="1">
    <location>
        <begin position="1"/>
        <end position="34"/>
    </location>
</feature>
<dbReference type="EMBL" id="LIAE01010469">
    <property type="protein sequence ID" value="PAV60385.1"/>
    <property type="molecule type" value="Genomic_DNA"/>
</dbReference>
<sequence length="188" mass="20478">MGLDNSNEMRQRLEEEMTTTTTTSTTTTPKSVEATRASRNDSIYRFLKFLFPDKTRAGAFDLDTLFLKNGFPSSWMGGANGEFLPKMPEMGSPMNPFGMGGQNMQMNPFGMRNPMNPFGMGGQNMQMNPSGNQQGMPFPFGFPGSRPGIFGQPGTFGQPGMFGQPGTFGQPITQPQTQTLPFVTTGSL</sequence>
<protein>
    <submittedName>
        <fullName evidence="2">Uncharacterized protein</fullName>
    </submittedName>
</protein>
<proteinExistence type="predicted"/>
<name>A0A2A2JFC9_9BILA</name>
<evidence type="ECO:0000256" key="1">
    <source>
        <dbReference type="SAM" id="MobiDB-lite"/>
    </source>
</evidence>
<keyword evidence="3" id="KW-1185">Reference proteome</keyword>
<evidence type="ECO:0000313" key="3">
    <source>
        <dbReference type="Proteomes" id="UP000218231"/>
    </source>
</evidence>
<reference evidence="2 3" key="1">
    <citation type="journal article" date="2017" name="Curr. Biol.">
        <title>Genome architecture and evolution of a unichromosomal asexual nematode.</title>
        <authorList>
            <person name="Fradin H."/>
            <person name="Zegar C."/>
            <person name="Gutwein M."/>
            <person name="Lucas J."/>
            <person name="Kovtun M."/>
            <person name="Corcoran D."/>
            <person name="Baugh L.R."/>
            <person name="Kiontke K."/>
            <person name="Gunsalus K."/>
            <person name="Fitch D.H."/>
            <person name="Piano F."/>
        </authorList>
    </citation>
    <scope>NUCLEOTIDE SEQUENCE [LARGE SCALE GENOMIC DNA]</scope>
    <source>
        <strain evidence="2">PF1309</strain>
    </source>
</reference>
<feature type="compositionally biased region" description="Low complexity" evidence="1">
    <location>
        <begin position="18"/>
        <end position="28"/>
    </location>
</feature>
<dbReference type="Proteomes" id="UP000218231">
    <property type="component" value="Unassembled WGS sequence"/>
</dbReference>
<evidence type="ECO:0000313" key="2">
    <source>
        <dbReference type="EMBL" id="PAV60385.1"/>
    </source>
</evidence>